<dbReference type="EMBL" id="RCHS01003336">
    <property type="protein sequence ID" value="RMX42551.1"/>
    <property type="molecule type" value="Genomic_DNA"/>
</dbReference>
<proteinExistence type="predicted"/>
<dbReference type="InterPro" id="IPR036361">
    <property type="entry name" value="SAP_dom_sf"/>
</dbReference>
<dbReference type="Proteomes" id="UP000275408">
    <property type="component" value="Unassembled WGS sequence"/>
</dbReference>
<gene>
    <name evidence="2" type="ORF">pdam_00025387</name>
</gene>
<reference evidence="2 3" key="1">
    <citation type="journal article" date="2018" name="Sci. Rep.">
        <title>Comparative analysis of the Pocillopora damicornis genome highlights role of immune system in coral evolution.</title>
        <authorList>
            <person name="Cunning R."/>
            <person name="Bay R.A."/>
            <person name="Gillette P."/>
            <person name="Baker A.C."/>
            <person name="Traylor-Knowles N."/>
        </authorList>
    </citation>
    <scope>NUCLEOTIDE SEQUENCE [LARGE SCALE GENOMIC DNA]</scope>
    <source>
        <strain evidence="2">RSMAS</strain>
        <tissue evidence="2">Whole animal</tissue>
    </source>
</reference>
<feature type="domain" description="SAP" evidence="1">
    <location>
        <begin position="21"/>
        <end position="55"/>
    </location>
</feature>
<dbReference type="Gene3D" id="1.10.720.30">
    <property type="entry name" value="SAP domain"/>
    <property type="match status" value="1"/>
</dbReference>
<dbReference type="AlphaFoldDB" id="A0A3M6TML0"/>
<evidence type="ECO:0000313" key="3">
    <source>
        <dbReference type="Proteomes" id="UP000275408"/>
    </source>
</evidence>
<name>A0A3M6TML0_POCDA</name>
<evidence type="ECO:0000259" key="1">
    <source>
        <dbReference type="PROSITE" id="PS50800"/>
    </source>
</evidence>
<dbReference type="PROSITE" id="PS50800">
    <property type="entry name" value="SAP"/>
    <property type="match status" value="1"/>
</dbReference>
<comment type="caution">
    <text evidence="2">The sequence shown here is derived from an EMBL/GenBank/DDBJ whole genome shotgun (WGS) entry which is preliminary data.</text>
</comment>
<keyword evidence="3" id="KW-1185">Reference proteome</keyword>
<dbReference type="InterPro" id="IPR003034">
    <property type="entry name" value="SAP_dom"/>
</dbReference>
<dbReference type="SUPFAM" id="SSF68906">
    <property type="entry name" value="SAP domain"/>
    <property type="match status" value="1"/>
</dbReference>
<sequence length="113" mass="13063">MATRVLKEPSTVNPEDLYENFLQKSLGELKDYLSLRGLSVTGKKRELVTRAFSASECNVRVVVSDEELRLRLTVEYQQRIKSLPRDPRHIAEDEWRNDMTTWPALDLGNNRGT</sequence>
<protein>
    <recommendedName>
        <fullName evidence="1">SAP domain-containing protein</fullName>
    </recommendedName>
</protein>
<organism evidence="2 3">
    <name type="scientific">Pocillopora damicornis</name>
    <name type="common">Cauliflower coral</name>
    <name type="synonym">Millepora damicornis</name>
    <dbReference type="NCBI Taxonomy" id="46731"/>
    <lineage>
        <taxon>Eukaryota</taxon>
        <taxon>Metazoa</taxon>
        <taxon>Cnidaria</taxon>
        <taxon>Anthozoa</taxon>
        <taxon>Hexacorallia</taxon>
        <taxon>Scleractinia</taxon>
        <taxon>Astrocoeniina</taxon>
        <taxon>Pocilloporidae</taxon>
        <taxon>Pocillopora</taxon>
    </lineage>
</organism>
<evidence type="ECO:0000313" key="2">
    <source>
        <dbReference type="EMBL" id="RMX42551.1"/>
    </source>
</evidence>
<accession>A0A3M6TML0</accession>
<dbReference type="Pfam" id="PF02037">
    <property type="entry name" value="SAP"/>
    <property type="match status" value="1"/>
</dbReference>